<gene>
    <name evidence="2" type="ORF">T02_11320</name>
</gene>
<dbReference type="EMBL" id="JYDW01000112">
    <property type="protein sequence ID" value="KRZ55560.1"/>
    <property type="molecule type" value="Genomic_DNA"/>
</dbReference>
<accession>A0A0V1L7R7</accession>
<evidence type="ECO:0000313" key="2">
    <source>
        <dbReference type="EMBL" id="KRZ55560.1"/>
    </source>
</evidence>
<reference evidence="2 3" key="1">
    <citation type="submission" date="2015-05" db="EMBL/GenBank/DDBJ databases">
        <title>Evolution of Trichinella species and genotypes.</title>
        <authorList>
            <person name="Korhonen P.K."/>
            <person name="Edoardo P."/>
            <person name="Giuseppe L.R."/>
            <person name="Gasser R.B."/>
        </authorList>
    </citation>
    <scope>NUCLEOTIDE SEQUENCE [LARGE SCALE GENOMIC DNA]</scope>
    <source>
        <strain evidence="2">ISS10</strain>
    </source>
</reference>
<protein>
    <submittedName>
        <fullName evidence="2">Uncharacterized protein</fullName>
    </submittedName>
</protein>
<keyword evidence="1" id="KW-0812">Transmembrane</keyword>
<comment type="caution">
    <text evidence="2">The sequence shown here is derived from an EMBL/GenBank/DDBJ whole genome shotgun (WGS) entry which is preliminary data.</text>
</comment>
<keyword evidence="1" id="KW-1133">Transmembrane helix</keyword>
<evidence type="ECO:0000256" key="1">
    <source>
        <dbReference type="SAM" id="Phobius"/>
    </source>
</evidence>
<feature type="transmembrane region" description="Helical" evidence="1">
    <location>
        <begin position="232"/>
        <end position="255"/>
    </location>
</feature>
<keyword evidence="1" id="KW-0472">Membrane</keyword>
<evidence type="ECO:0000313" key="3">
    <source>
        <dbReference type="Proteomes" id="UP000054721"/>
    </source>
</evidence>
<proteinExistence type="predicted"/>
<organism evidence="2 3">
    <name type="scientific">Trichinella nativa</name>
    <dbReference type="NCBI Taxonomy" id="6335"/>
    <lineage>
        <taxon>Eukaryota</taxon>
        <taxon>Metazoa</taxon>
        <taxon>Ecdysozoa</taxon>
        <taxon>Nematoda</taxon>
        <taxon>Enoplea</taxon>
        <taxon>Dorylaimia</taxon>
        <taxon>Trichinellida</taxon>
        <taxon>Trichinellidae</taxon>
        <taxon>Trichinella</taxon>
    </lineage>
</organism>
<name>A0A0V1L7R7_9BILA</name>
<dbReference type="AlphaFoldDB" id="A0A0V1L7R7"/>
<keyword evidence="3" id="KW-1185">Reference proteome</keyword>
<sequence>MVEGQSVSLLSAQYHLVSDGKQWRFLDVPRIVFSHPRSYSNNSCFSVYFQLLLLFVMLLCCYPCEHGSLPEQNAKRELAIPDVATTGSLLRKQKIQSFDCIELASFDQILKIDIAILSENEIRFNFSEPIRESYKTSSYLLEIFNVQKNHDSLSGWVVFLCMRIEYLLKSVQKLLLLVRVTSSISVGDENAIAYRSKNTENDTLFLSVRQEINAKFVQVVVQLVRCLLSAPIFGLCSVLCLYAFLCVSGCAWFCAKRMSLSKATSRP</sequence>
<dbReference type="Proteomes" id="UP000054721">
    <property type="component" value="Unassembled WGS sequence"/>
</dbReference>
<dbReference type="OrthoDB" id="10474580at2759"/>